<protein>
    <submittedName>
        <fullName evidence="2">Uncharacterized protein</fullName>
    </submittedName>
</protein>
<reference evidence="2 3" key="1">
    <citation type="submission" date="2019-02" db="EMBL/GenBank/DDBJ databases">
        <title>Deep-cultivation of Planctomycetes and their phenomic and genomic characterization uncovers novel biology.</title>
        <authorList>
            <person name="Wiegand S."/>
            <person name="Jogler M."/>
            <person name="Boedeker C."/>
            <person name="Pinto D."/>
            <person name="Vollmers J."/>
            <person name="Rivas-Marin E."/>
            <person name="Kohn T."/>
            <person name="Peeters S.H."/>
            <person name="Heuer A."/>
            <person name="Rast P."/>
            <person name="Oberbeckmann S."/>
            <person name="Bunk B."/>
            <person name="Jeske O."/>
            <person name="Meyerdierks A."/>
            <person name="Storesund J.E."/>
            <person name="Kallscheuer N."/>
            <person name="Luecker S."/>
            <person name="Lage O.M."/>
            <person name="Pohl T."/>
            <person name="Merkel B.J."/>
            <person name="Hornburger P."/>
            <person name="Mueller R.-W."/>
            <person name="Bruemmer F."/>
            <person name="Labrenz M."/>
            <person name="Spormann A.M."/>
            <person name="Op den Camp H."/>
            <person name="Overmann J."/>
            <person name="Amann R."/>
            <person name="Jetten M.S.M."/>
            <person name="Mascher T."/>
            <person name="Medema M.H."/>
            <person name="Devos D.P."/>
            <person name="Kaster A.-K."/>
            <person name="Ovreas L."/>
            <person name="Rohde M."/>
            <person name="Galperin M.Y."/>
            <person name="Jogler C."/>
        </authorList>
    </citation>
    <scope>NUCLEOTIDE SEQUENCE [LARGE SCALE GENOMIC DNA]</scope>
    <source>
        <strain evidence="2 3">Pla133</strain>
    </source>
</reference>
<gene>
    <name evidence="2" type="ORF">Pla133_01360</name>
</gene>
<dbReference type="EMBL" id="CP036287">
    <property type="protein sequence ID" value="QDU65073.1"/>
    <property type="molecule type" value="Genomic_DNA"/>
</dbReference>
<evidence type="ECO:0000313" key="2">
    <source>
        <dbReference type="EMBL" id="QDU65073.1"/>
    </source>
</evidence>
<name>A0A518BDW1_9BACT</name>
<proteinExistence type="predicted"/>
<feature type="signal peptide" evidence="1">
    <location>
        <begin position="1"/>
        <end position="18"/>
    </location>
</feature>
<dbReference type="AlphaFoldDB" id="A0A518BDW1"/>
<accession>A0A518BDW1</accession>
<feature type="chain" id="PRO_5022037846" evidence="1">
    <location>
        <begin position="19"/>
        <end position="352"/>
    </location>
</feature>
<sequence length="352" mass="37884" precursor="true">MRFLFTVLFPAVASVALASDLHFAPAEGLELVKTFNEATTWTLDEVTQFVGGEETPVQGLDGFDCDFERNFEFVDSFGAMVDGELRGLRREVRAAFVSADMEMVSPLGTLPLEFAATSDLVGETIVFRNDDEADEMVVELASGEVPSSLEGVDIDADLRALLPDAGAELGDSWVVDNDRLGSLFMPGGDLALLPDSIPELPGGGGMESTDLVASAQLALAFPWRVTEGTAEAEWTGTTEEDGHELITIKLEFDLELAADRTELVRAMCESNGLETDREDLLIEMAWTLEGQGELVWDATAGHFASLQVDLDGKGQVNLTWGEPIGGGQTIEVRVRADVTTETELTATAQTRG</sequence>
<keyword evidence="1" id="KW-0732">Signal</keyword>
<organism evidence="2 3">
    <name type="scientific">Engelhardtia mirabilis</name>
    <dbReference type="NCBI Taxonomy" id="2528011"/>
    <lineage>
        <taxon>Bacteria</taxon>
        <taxon>Pseudomonadati</taxon>
        <taxon>Planctomycetota</taxon>
        <taxon>Planctomycetia</taxon>
        <taxon>Planctomycetia incertae sedis</taxon>
        <taxon>Engelhardtia</taxon>
    </lineage>
</organism>
<dbReference type="Proteomes" id="UP000316921">
    <property type="component" value="Chromosome"/>
</dbReference>
<dbReference type="RefSeq" id="WP_145061344.1">
    <property type="nucleotide sequence ID" value="NZ_CP036287.1"/>
</dbReference>
<evidence type="ECO:0000313" key="3">
    <source>
        <dbReference type="Proteomes" id="UP000316921"/>
    </source>
</evidence>
<dbReference type="KEGG" id="pbap:Pla133_01360"/>
<evidence type="ECO:0000256" key="1">
    <source>
        <dbReference type="SAM" id="SignalP"/>
    </source>
</evidence>
<keyword evidence="3" id="KW-1185">Reference proteome</keyword>